<reference evidence="2 3" key="1">
    <citation type="submission" date="2020-04" db="EMBL/GenBank/DDBJ databases">
        <title>Plant Genome Project.</title>
        <authorList>
            <person name="Zhang R.-G."/>
        </authorList>
    </citation>
    <scope>NUCLEOTIDE SEQUENCE [LARGE SCALE GENOMIC DNA]</scope>
    <source>
        <strain evidence="2">YNK0</strain>
        <tissue evidence="2">Leaf</tissue>
    </source>
</reference>
<accession>A0A835DFG6</accession>
<comment type="caution">
    <text evidence="2">The sequence shown here is derived from an EMBL/GenBank/DDBJ whole genome shotgun (WGS) entry which is preliminary data.</text>
</comment>
<feature type="region of interest" description="Disordered" evidence="1">
    <location>
        <begin position="258"/>
        <end position="292"/>
    </location>
</feature>
<gene>
    <name evidence="2" type="ORF">HHK36_012150</name>
</gene>
<dbReference type="EMBL" id="JABCRI010000008">
    <property type="protein sequence ID" value="KAF8401221.1"/>
    <property type="molecule type" value="Genomic_DNA"/>
</dbReference>
<name>A0A835DFG6_TETSI</name>
<evidence type="ECO:0000256" key="1">
    <source>
        <dbReference type="SAM" id="MobiDB-lite"/>
    </source>
</evidence>
<keyword evidence="3" id="KW-1185">Reference proteome</keyword>
<proteinExistence type="predicted"/>
<dbReference type="Proteomes" id="UP000655225">
    <property type="component" value="Unassembled WGS sequence"/>
</dbReference>
<dbReference type="PANTHER" id="PTHR34451">
    <property type="entry name" value="PHD FINGER FAMILY PROTEIN"/>
    <property type="match status" value="1"/>
</dbReference>
<dbReference type="AlphaFoldDB" id="A0A835DFG6"/>
<feature type="compositionally biased region" description="Polar residues" evidence="1">
    <location>
        <begin position="330"/>
        <end position="345"/>
    </location>
</feature>
<feature type="region of interest" description="Disordered" evidence="1">
    <location>
        <begin position="305"/>
        <end position="356"/>
    </location>
</feature>
<feature type="region of interest" description="Disordered" evidence="1">
    <location>
        <begin position="186"/>
        <end position="209"/>
    </location>
</feature>
<evidence type="ECO:0000313" key="3">
    <source>
        <dbReference type="Proteomes" id="UP000655225"/>
    </source>
</evidence>
<organism evidence="2 3">
    <name type="scientific">Tetracentron sinense</name>
    <name type="common">Spur-leaf</name>
    <dbReference type="NCBI Taxonomy" id="13715"/>
    <lineage>
        <taxon>Eukaryota</taxon>
        <taxon>Viridiplantae</taxon>
        <taxon>Streptophyta</taxon>
        <taxon>Embryophyta</taxon>
        <taxon>Tracheophyta</taxon>
        <taxon>Spermatophyta</taxon>
        <taxon>Magnoliopsida</taxon>
        <taxon>Trochodendrales</taxon>
        <taxon>Trochodendraceae</taxon>
        <taxon>Tetracentron</taxon>
    </lineage>
</organism>
<dbReference type="OMA" id="CSACLHL"/>
<dbReference type="OrthoDB" id="692041at2759"/>
<dbReference type="PANTHER" id="PTHR34451:SF7">
    <property type="entry name" value="PHD FINGER FAMILY PROTEIN"/>
    <property type="match status" value="1"/>
</dbReference>
<sequence>MRVATSTLFQIDPFVTESTERNPKIKAFCPNLSTVKLKTKNLRVSPEILVCLCAGAMKRDQASDCDGCSSEERWVLHRVRHRGIYRRLCTSCVLNIFPGSFCPICYELHLHMKCPSISHLASDVAAHYLCPPCVSPSFLFFDVGTSNNNKIKGEDGAINHKSAKLLLAAAGIATLSMNKAVNTARRKGSVGVPGSVPALEQKKKPKGNSVVSVAVAAQKRIQTHLRGEGMDHSGGIPKSLNNAGSKWAGFQELMIAPGVPKNGVSNDEKERPINPPHLQNHSVQMEKEENSGLFSAPAVSVRLQNPQNSHSNEEGRGSKGFANSEMVPQLTHSNQDELVSGTNSGVPLAVSSDMAA</sequence>
<protein>
    <submittedName>
        <fullName evidence="2">Uncharacterized protein</fullName>
    </submittedName>
</protein>
<evidence type="ECO:0000313" key="2">
    <source>
        <dbReference type="EMBL" id="KAF8401221.1"/>
    </source>
</evidence>